<keyword evidence="4" id="KW-0067">ATP-binding</keyword>
<dbReference type="HAMAP" id="MF_01161">
    <property type="entry name" value="tRNA_Ile_lys_synt"/>
    <property type="match status" value="1"/>
</dbReference>
<evidence type="ECO:0000256" key="5">
    <source>
        <dbReference type="ARBA" id="ARBA00048539"/>
    </source>
</evidence>
<evidence type="ECO:0000256" key="2">
    <source>
        <dbReference type="ARBA" id="ARBA00022694"/>
    </source>
</evidence>
<keyword evidence="9" id="KW-1185">Reference proteome</keyword>
<dbReference type="GO" id="GO:0032267">
    <property type="term" value="F:tRNA(Ile)-lysidine synthase activity"/>
    <property type="evidence" value="ECO:0007669"/>
    <property type="project" value="UniProtKB-EC"/>
</dbReference>
<name>A0ABS5HUS8_9RHOB</name>
<comment type="caution">
    <text evidence="6">Lacks conserved residue(s) required for the propagation of feature annotation.</text>
</comment>
<evidence type="ECO:0000256" key="6">
    <source>
        <dbReference type="HAMAP-Rule" id="MF_01161"/>
    </source>
</evidence>
<dbReference type="InterPro" id="IPR012094">
    <property type="entry name" value="tRNA_Ile_lys_synt"/>
</dbReference>
<comment type="caution">
    <text evidence="8">The sequence shown here is derived from an EMBL/GenBank/DDBJ whole genome shotgun (WGS) entry which is preliminary data.</text>
</comment>
<organism evidence="8 9">
    <name type="scientific">Thalassovita aquimarina</name>
    <dbReference type="NCBI Taxonomy" id="2785917"/>
    <lineage>
        <taxon>Bacteria</taxon>
        <taxon>Pseudomonadati</taxon>
        <taxon>Pseudomonadota</taxon>
        <taxon>Alphaproteobacteria</taxon>
        <taxon>Rhodobacterales</taxon>
        <taxon>Roseobacteraceae</taxon>
        <taxon>Thalassovita</taxon>
    </lineage>
</organism>
<dbReference type="PANTHER" id="PTHR43033:SF1">
    <property type="entry name" value="TRNA(ILE)-LYSIDINE SYNTHASE-RELATED"/>
    <property type="match status" value="1"/>
</dbReference>
<dbReference type="Proteomes" id="UP001195941">
    <property type="component" value="Unassembled WGS sequence"/>
</dbReference>
<reference evidence="8 9" key="1">
    <citation type="journal article" date="2021" name="Arch. Microbiol.">
        <title>Thalassobius aquimarinus sp. nov., isolated from the Sea of Japan seashore.</title>
        <authorList>
            <person name="Kurilenko V.V."/>
            <person name="Romanenko L.A."/>
            <person name="Chernysheva N.Y."/>
            <person name="Velansky P.V."/>
            <person name="Tekutyeva L.A."/>
            <person name="Isaeva M.P."/>
            <person name="Mikhailov V.V."/>
        </authorList>
    </citation>
    <scope>NUCLEOTIDE SEQUENCE [LARGE SCALE GENOMIC DNA]</scope>
    <source>
        <strain evidence="8 9">KMM 8518</strain>
    </source>
</reference>
<dbReference type="EC" id="6.3.4.19" evidence="6"/>
<protein>
    <recommendedName>
        <fullName evidence="6">tRNA(Ile)-lysidine synthase</fullName>
        <ecNumber evidence="6">6.3.4.19</ecNumber>
    </recommendedName>
    <alternativeName>
        <fullName evidence="6">tRNA(Ile)-2-lysyl-cytidine synthase</fullName>
    </alternativeName>
    <alternativeName>
        <fullName evidence="6">tRNA(Ile)-lysidine synthetase</fullName>
    </alternativeName>
</protein>
<comment type="function">
    <text evidence="6">Ligates lysine onto the cytidine present at position 34 of the AUA codon-specific tRNA(Ile) that contains the anticodon CAU, in an ATP-dependent manner. Cytidine is converted to lysidine, thus changing the amino acid specificity of the tRNA from methionine to isoleucine.</text>
</comment>
<dbReference type="Pfam" id="PF01171">
    <property type="entry name" value="ATP_bind_3"/>
    <property type="match status" value="1"/>
</dbReference>
<dbReference type="EMBL" id="JADMKU010000017">
    <property type="protein sequence ID" value="MBR9652649.1"/>
    <property type="molecule type" value="Genomic_DNA"/>
</dbReference>
<evidence type="ECO:0000256" key="1">
    <source>
        <dbReference type="ARBA" id="ARBA00022598"/>
    </source>
</evidence>
<evidence type="ECO:0000259" key="7">
    <source>
        <dbReference type="Pfam" id="PF01171"/>
    </source>
</evidence>
<feature type="domain" description="tRNA(Ile)-lysidine/2-thiocytidine synthase N-terminal" evidence="7">
    <location>
        <begin position="1"/>
        <end position="168"/>
    </location>
</feature>
<dbReference type="NCBIfam" id="TIGR02432">
    <property type="entry name" value="lysidine_TilS_N"/>
    <property type="match status" value="1"/>
</dbReference>
<evidence type="ECO:0000313" key="8">
    <source>
        <dbReference type="EMBL" id="MBR9652649.1"/>
    </source>
</evidence>
<keyword evidence="6" id="KW-0963">Cytoplasm</keyword>
<sequence length="383" mass="41613">MALMLMAAEWADRTGHTVHAVTVDHGLRPEAAGEAAFVGETAASLGLSHDVLRWTGWDGQGNLQDQARQARYHLLAQWAGKRGAIAVLLGHTIDDQAETLLMRLARGAGVDGLSAMAPQFTRHGVPFLRPLMQVQRRTLRGYLSDRGQEWIEDPSNEDTKFDRVKARQALEALAPLGLNSETLSRVAGNMAQARDALNWSAHRFARSAVATVAGDLIIQRDAFLDLPDELARRVLVRALCWISGAGYVPRRAEVGHLLQAVREGKGATLHGCRMMPRKGGLHLFREYVAVKGLTCDPGHAWDGRWVLTGPESAGCHIAALGEAGLALCLDWRDTGRPAAAVMADPAVWRRDRLIAAPLAGVANGWQAELGPERDDFANTLLSH</sequence>
<comment type="catalytic activity">
    <reaction evidence="5 6">
        <text>cytidine(34) in tRNA(Ile2) + L-lysine + ATP = lysidine(34) in tRNA(Ile2) + AMP + diphosphate + H(+)</text>
        <dbReference type="Rhea" id="RHEA:43744"/>
        <dbReference type="Rhea" id="RHEA-COMP:10625"/>
        <dbReference type="Rhea" id="RHEA-COMP:10670"/>
        <dbReference type="ChEBI" id="CHEBI:15378"/>
        <dbReference type="ChEBI" id="CHEBI:30616"/>
        <dbReference type="ChEBI" id="CHEBI:32551"/>
        <dbReference type="ChEBI" id="CHEBI:33019"/>
        <dbReference type="ChEBI" id="CHEBI:82748"/>
        <dbReference type="ChEBI" id="CHEBI:83665"/>
        <dbReference type="ChEBI" id="CHEBI:456215"/>
        <dbReference type="EC" id="6.3.4.19"/>
    </reaction>
</comment>
<keyword evidence="2 6" id="KW-0819">tRNA processing</keyword>
<comment type="similarity">
    <text evidence="6">Belongs to the tRNA(Ile)-lysidine synthase family.</text>
</comment>
<keyword evidence="3" id="KW-0547">Nucleotide-binding</keyword>
<evidence type="ECO:0000256" key="4">
    <source>
        <dbReference type="ARBA" id="ARBA00022840"/>
    </source>
</evidence>
<dbReference type="CDD" id="cd01992">
    <property type="entry name" value="TilS_N"/>
    <property type="match status" value="1"/>
</dbReference>
<keyword evidence="1 6" id="KW-0436">Ligase</keyword>
<dbReference type="InterPro" id="IPR011063">
    <property type="entry name" value="TilS/TtcA_N"/>
</dbReference>
<comment type="subcellular location">
    <subcellularLocation>
        <location evidence="6">Cytoplasm</location>
    </subcellularLocation>
</comment>
<proteinExistence type="inferred from homology"/>
<dbReference type="SUPFAM" id="SSF52402">
    <property type="entry name" value="Adenine nucleotide alpha hydrolases-like"/>
    <property type="match status" value="1"/>
</dbReference>
<dbReference type="PANTHER" id="PTHR43033">
    <property type="entry name" value="TRNA(ILE)-LYSIDINE SYNTHASE-RELATED"/>
    <property type="match status" value="1"/>
</dbReference>
<evidence type="ECO:0000313" key="9">
    <source>
        <dbReference type="Proteomes" id="UP001195941"/>
    </source>
</evidence>
<evidence type="ECO:0000256" key="3">
    <source>
        <dbReference type="ARBA" id="ARBA00022741"/>
    </source>
</evidence>
<dbReference type="Gene3D" id="3.40.50.620">
    <property type="entry name" value="HUPs"/>
    <property type="match status" value="1"/>
</dbReference>
<dbReference type="InterPro" id="IPR012795">
    <property type="entry name" value="tRNA_Ile_lys_synt_N"/>
</dbReference>
<accession>A0ABS5HUS8</accession>
<dbReference type="InterPro" id="IPR014729">
    <property type="entry name" value="Rossmann-like_a/b/a_fold"/>
</dbReference>
<gene>
    <name evidence="6 8" type="primary">tilS</name>
    <name evidence="8" type="ORF">IT775_16140</name>
</gene>